<gene>
    <name evidence="1" type="ordered locus">TEQUI_0898</name>
</gene>
<dbReference type="KEGG" id="teq:TEQUI_0898"/>
<dbReference type="InterPro" id="IPR010351">
    <property type="entry name" value="DUF943"/>
</dbReference>
<reference evidence="1 2" key="1">
    <citation type="journal article" date="2011" name="J. Bacteriol.">
        <title>Genome sequence of Taylorella equigenitalis MCE9, the causative agent of contagious equine metritis.</title>
        <authorList>
            <person name="Hebert L."/>
            <person name="Moumen B."/>
            <person name="Duquesne F."/>
            <person name="Breuil M.F."/>
            <person name="Laugier C."/>
            <person name="Batto J.M."/>
            <person name="Renault P."/>
            <person name="Petry S."/>
        </authorList>
    </citation>
    <scope>NUCLEOTIDE SEQUENCE [LARGE SCALE GENOMIC DNA]</scope>
    <source>
        <strain evidence="1 2">MCE9</strain>
    </source>
</reference>
<organism evidence="1 2">
    <name type="scientific">Taylorella equigenitalis (strain MCE9)</name>
    <dbReference type="NCBI Taxonomy" id="937774"/>
    <lineage>
        <taxon>Bacteria</taxon>
        <taxon>Pseudomonadati</taxon>
        <taxon>Pseudomonadota</taxon>
        <taxon>Betaproteobacteria</taxon>
        <taxon>Burkholderiales</taxon>
        <taxon>Alcaligenaceae</taxon>
        <taxon>Taylorella</taxon>
    </lineage>
</organism>
<dbReference type="Proteomes" id="UP000007472">
    <property type="component" value="Chromosome"/>
</dbReference>
<evidence type="ECO:0000313" key="2">
    <source>
        <dbReference type="Proteomes" id="UP000007472"/>
    </source>
</evidence>
<dbReference type="AlphaFoldDB" id="A0A654KHF8"/>
<proteinExistence type="predicted"/>
<name>A0A654KHF8_TAYEM</name>
<protein>
    <submittedName>
        <fullName evidence="1">Uncharacterized protein</fullName>
    </submittedName>
</protein>
<dbReference type="EMBL" id="CP002456">
    <property type="protein sequence ID" value="ADU91830.1"/>
    <property type="molecule type" value="Genomic_DNA"/>
</dbReference>
<evidence type="ECO:0000313" key="1">
    <source>
        <dbReference type="EMBL" id="ADU91830.1"/>
    </source>
</evidence>
<sequence>MFKFILKLFILVSLIWLGVSAYYVITAEKLDALYFLKLKEIVINGSKRPANYTYNLILNRKPYSMNSYIKWWDSYYLKIINEIEFDDEKEITVWLAEGGLVEAPDNYKLNGIFANDGDYYCFDEIKSPKCCVPKSNLFGVIYIKKDGNYELHRPDASIIEPYLVYDSKSGKIIDPYAKNLRVFKPNF</sequence>
<dbReference type="Pfam" id="PF06092">
    <property type="entry name" value="DUF943"/>
    <property type="match status" value="1"/>
</dbReference>
<accession>A0A654KHF8</accession>